<evidence type="ECO:0000259" key="4">
    <source>
        <dbReference type="Pfam" id="PF22725"/>
    </source>
</evidence>
<dbReference type="SUPFAM" id="SSF55347">
    <property type="entry name" value="Glyceraldehyde-3-phosphate dehydrogenase-like, C-terminal domain"/>
    <property type="match status" value="1"/>
</dbReference>
<keyword evidence="2" id="KW-0560">Oxidoreductase</keyword>
<evidence type="ECO:0000256" key="2">
    <source>
        <dbReference type="ARBA" id="ARBA00023002"/>
    </source>
</evidence>
<comment type="similarity">
    <text evidence="1">Belongs to the Gfo/Idh/MocA family.</text>
</comment>
<evidence type="ECO:0000313" key="6">
    <source>
        <dbReference type="Proteomes" id="UP000323380"/>
    </source>
</evidence>
<dbReference type="InterPro" id="IPR050984">
    <property type="entry name" value="Gfo/Idh/MocA_domain"/>
</dbReference>
<dbReference type="InterPro" id="IPR000683">
    <property type="entry name" value="Gfo/Idh/MocA-like_OxRdtase_N"/>
</dbReference>
<dbReference type="STRING" id="1220554.GCA_001552135_06594"/>
<evidence type="ECO:0000313" key="5">
    <source>
        <dbReference type="EMBL" id="TYB47989.1"/>
    </source>
</evidence>
<dbReference type="GO" id="GO:0016491">
    <property type="term" value="F:oxidoreductase activity"/>
    <property type="evidence" value="ECO:0007669"/>
    <property type="project" value="UniProtKB-KW"/>
</dbReference>
<dbReference type="Gene3D" id="3.40.50.720">
    <property type="entry name" value="NAD(P)-binding Rossmann-like Domain"/>
    <property type="match status" value="1"/>
</dbReference>
<dbReference type="GO" id="GO:0000166">
    <property type="term" value="F:nucleotide binding"/>
    <property type="evidence" value="ECO:0007669"/>
    <property type="project" value="InterPro"/>
</dbReference>
<feature type="domain" description="Gfo/Idh/MocA-like oxidoreductase N-terminal" evidence="3">
    <location>
        <begin position="12"/>
        <end position="129"/>
    </location>
</feature>
<dbReference type="Pfam" id="PF22725">
    <property type="entry name" value="GFO_IDH_MocA_C3"/>
    <property type="match status" value="1"/>
</dbReference>
<dbReference type="PANTHER" id="PTHR22604:SF105">
    <property type="entry name" value="TRANS-1,2-DIHYDROBENZENE-1,2-DIOL DEHYDROGENASE"/>
    <property type="match status" value="1"/>
</dbReference>
<keyword evidence="6" id="KW-1185">Reference proteome</keyword>
<evidence type="ECO:0000256" key="1">
    <source>
        <dbReference type="ARBA" id="ARBA00010928"/>
    </source>
</evidence>
<dbReference type="InterPro" id="IPR036291">
    <property type="entry name" value="NAD(P)-bd_dom_sf"/>
</dbReference>
<name>A0A5D0NUQ6_9ACTN</name>
<reference evidence="5 6" key="1">
    <citation type="submission" date="2019-08" db="EMBL/GenBank/DDBJ databases">
        <title>Actinomadura sp. nov. CYP1-5 isolated from mountain soil.</title>
        <authorList>
            <person name="Songsumanus A."/>
            <person name="Kuncharoen N."/>
            <person name="Kudo T."/>
            <person name="Yuki M."/>
            <person name="Igarashi Y."/>
            <person name="Tanasupawat S."/>
        </authorList>
    </citation>
    <scope>NUCLEOTIDE SEQUENCE [LARGE SCALE GENOMIC DNA]</scope>
    <source>
        <strain evidence="5 6">JCM 14158</strain>
    </source>
</reference>
<dbReference type="PANTHER" id="PTHR22604">
    <property type="entry name" value="OXIDOREDUCTASES"/>
    <property type="match status" value="1"/>
</dbReference>
<dbReference type="Pfam" id="PF01408">
    <property type="entry name" value="GFO_IDH_MocA"/>
    <property type="match status" value="1"/>
</dbReference>
<dbReference type="InterPro" id="IPR055170">
    <property type="entry name" value="GFO_IDH_MocA-like_dom"/>
</dbReference>
<dbReference type="Proteomes" id="UP000323380">
    <property type="component" value="Unassembled WGS sequence"/>
</dbReference>
<sequence>MSPSAGGRDVLRLGVVGGADVAVRRVLPALSGVAGLELAAVASRSRAKAEKITARFGGRPVEGYDALLEMPEIDAVYIPLPSGLHAHWIGRALASGKHVLAEKPLTTEARDTERLHAAAFEAGLVLRENYMFPGHRLHARVAALLAEGLIGEIRSFDAVFAIPPRPAGDVRHRPELGGGALLDCGGYPLRAAVRFLGPDLDVLGAHLRIDPALGVDVAGAALLRAPGGASVHCEFGFDHYYASGYRFLGSAGRLAVEHVFTTPAEHEPVLRVERAGRRYEEAVAADDQFRNSLAAFAADVRAGRAGTSRATRAQARIVDRVRRIAGRTAPAA</sequence>
<dbReference type="AlphaFoldDB" id="A0A5D0NUQ6"/>
<accession>A0A5D0NUQ6</accession>
<dbReference type="SUPFAM" id="SSF51735">
    <property type="entry name" value="NAD(P)-binding Rossmann-fold domains"/>
    <property type="match status" value="1"/>
</dbReference>
<proteinExistence type="inferred from homology"/>
<gene>
    <name evidence="5" type="ORF">FXF69_01760</name>
</gene>
<dbReference type="RefSeq" id="WP_067900650.1">
    <property type="nucleotide sequence ID" value="NZ_VSFG01000001.1"/>
</dbReference>
<dbReference type="Gene3D" id="3.30.360.10">
    <property type="entry name" value="Dihydrodipicolinate Reductase, domain 2"/>
    <property type="match status" value="1"/>
</dbReference>
<organism evidence="5 6">
    <name type="scientific">Actinomadura chibensis</name>
    <dbReference type="NCBI Taxonomy" id="392828"/>
    <lineage>
        <taxon>Bacteria</taxon>
        <taxon>Bacillati</taxon>
        <taxon>Actinomycetota</taxon>
        <taxon>Actinomycetes</taxon>
        <taxon>Streptosporangiales</taxon>
        <taxon>Thermomonosporaceae</taxon>
        <taxon>Actinomadura</taxon>
    </lineage>
</organism>
<feature type="domain" description="GFO/IDH/MocA-like oxidoreductase" evidence="4">
    <location>
        <begin position="139"/>
        <end position="254"/>
    </location>
</feature>
<dbReference type="EMBL" id="VSFG01000001">
    <property type="protein sequence ID" value="TYB47989.1"/>
    <property type="molecule type" value="Genomic_DNA"/>
</dbReference>
<evidence type="ECO:0000259" key="3">
    <source>
        <dbReference type="Pfam" id="PF01408"/>
    </source>
</evidence>
<protein>
    <submittedName>
        <fullName evidence="5">Gfo/Idh/MocA family oxidoreductase</fullName>
    </submittedName>
</protein>
<comment type="caution">
    <text evidence="5">The sequence shown here is derived from an EMBL/GenBank/DDBJ whole genome shotgun (WGS) entry which is preliminary data.</text>
</comment>